<dbReference type="InterPro" id="IPR024096">
    <property type="entry name" value="NO_sig/Golgi_transp_ligand-bd"/>
</dbReference>
<dbReference type="GO" id="GO:0020037">
    <property type="term" value="F:heme binding"/>
    <property type="evidence" value="ECO:0007669"/>
    <property type="project" value="InterPro"/>
</dbReference>
<dbReference type="SUPFAM" id="SSF111126">
    <property type="entry name" value="Ligand-binding domain in the NO signalling and Golgi transport"/>
    <property type="match status" value="1"/>
</dbReference>
<evidence type="ECO:0000313" key="3">
    <source>
        <dbReference type="Proteomes" id="UP000766904"/>
    </source>
</evidence>
<accession>A0A8J8TSZ5</accession>
<proteinExistence type="predicted"/>
<dbReference type="Proteomes" id="UP000766904">
    <property type="component" value="Unassembled WGS sequence"/>
</dbReference>
<name>A0A8J8TSZ5_9EURY</name>
<dbReference type="EMBL" id="PHNJ01000002">
    <property type="protein sequence ID" value="TYL39610.1"/>
    <property type="molecule type" value="Genomic_DNA"/>
</dbReference>
<protein>
    <recommendedName>
        <fullName evidence="1">Heme NO-binding domain-containing protein</fullName>
    </recommendedName>
</protein>
<dbReference type="RefSeq" id="WP_148856745.1">
    <property type="nucleotide sequence ID" value="NZ_PHNJ01000002.1"/>
</dbReference>
<comment type="caution">
    <text evidence="2">The sequence shown here is derived from an EMBL/GenBank/DDBJ whole genome shotgun (WGS) entry which is preliminary data.</text>
</comment>
<dbReference type="AlphaFoldDB" id="A0A8J8TSZ5"/>
<reference evidence="2" key="1">
    <citation type="submission" date="2017-11" db="EMBL/GenBank/DDBJ databases">
        <authorList>
            <person name="Kajale S.C."/>
            <person name="Sharma A."/>
        </authorList>
    </citation>
    <scope>NUCLEOTIDE SEQUENCE</scope>
    <source>
        <strain evidence="2">LS1_42</strain>
    </source>
</reference>
<dbReference type="Pfam" id="PF07700">
    <property type="entry name" value="HNOB"/>
    <property type="match status" value="1"/>
</dbReference>
<evidence type="ECO:0000313" key="2">
    <source>
        <dbReference type="EMBL" id="TYL39610.1"/>
    </source>
</evidence>
<dbReference type="InterPro" id="IPR038158">
    <property type="entry name" value="H-NOX_domain_sf"/>
</dbReference>
<organism evidence="2 3">
    <name type="scientific">Natronococcus pandeyae</name>
    <dbReference type="NCBI Taxonomy" id="2055836"/>
    <lineage>
        <taxon>Archaea</taxon>
        <taxon>Methanobacteriati</taxon>
        <taxon>Methanobacteriota</taxon>
        <taxon>Stenosarchaea group</taxon>
        <taxon>Halobacteria</taxon>
        <taxon>Halobacteriales</taxon>
        <taxon>Natrialbaceae</taxon>
        <taxon>Natronococcus</taxon>
    </lineage>
</organism>
<evidence type="ECO:0000259" key="1">
    <source>
        <dbReference type="Pfam" id="PF07700"/>
    </source>
</evidence>
<dbReference type="OrthoDB" id="261084at2157"/>
<dbReference type="InterPro" id="IPR011644">
    <property type="entry name" value="Heme_NO-bd"/>
</dbReference>
<sequence length="178" mass="19823">MHGIVHNTLKSYVGAKTDDETWNAIVERAGVESTLYLPVSHYDDVEIDSILEELASMAVQDRPAIERDFGRTLAPELYSTFDAHLDGEAGLLELLTSIESITANVERTTEETTLPDVTCTRERDRVVVVRYDSHRDYCDLAHGVLEGLVAEFDAEATVTERACTRNGADDCAFRVELE</sequence>
<feature type="domain" description="Heme NO-binding" evidence="1">
    <location>
        <begin position="2"/>
        <end position="159"/>
    </location>
</feature>
<gene>
    <name evidence="2" type="ORF">CV102_04785</name>
</gene>
<keyword evidence="3" id="KW-1185">Reference proteome</keyword>
<dbReference type="Gene3D" id="3.90.1520.10">
    <property type="entry name" value="H-NOX domain"/>
    <property type="match status" value="1"/>
</dbReference>